<dbReference type="Proteomes" id="UP000438429">
    <property type="component" value="Unassembled WGS sequence"/>
</dbReference>
<reference evidence="2 3" key="1">
    <citation type="submission" date="2019-06" db="EMBL/GenBank/DDBJ databases">
        <title>Draft genomes of female and male turbot (Scophthalmus maximus).</title>
        <authorList>
            <person name="Xu H."/>
            <person name="Xu X.-W."/>
            <person name="Shao C."/>
            <person name="Chen S."/>
        </authorList>
    </citation>
    <scope>NUCLEOTIDE SEQUENCE [LARGE SCALE GENOMIC DNA]</scope>
    <source>
        <strain evidence="2">Ysfricsl-2016a</strain>
        <tissue evidence="2">Blood</tissue>
    </source>
</reference>
<organism evidence="2 3">
    <name type="scientific">Scophthalmus maximus</name>
    <name type="common">Turbot</name>
    <name type="synonym">Psetta maxima</name>
    <dbReference type="NCBI Taxonomy" id="52904"/>
    <lineage>
        <taxon>Eukaryota</taxon>
        <taxon>Metazoa</taxon>
        <taxon>Chordata</taxon>
        <taxon>Craniata</taxon>
        <taxon>Vertebrata</taxon>
        <taxon>Euteleostomi</taxon>
        <taxon>Actinopterygii</taxon>
        <taxon>Neopterygii</taxon>
        <taxon>Teleostei</taxon>
        <taxon>Neoteleostei</taxon>
        <taxon>Acanthomorphata</taxon>
        <taxon>Carangaria</taxon>
        <taxon>Pleuronectiformes</taxon>
        <taxon>Pleuronectoidei</taxon>
        <taxon>Scophthalmidae</taxon>
        <taxon>Scophthalmus</taxon>
    </lineage>
</organism>
<gene>
    <name evidence="2" type="ORF">F2P81_007086</name>
</gene>
<keyword evidence="1" id="KW-0472">Membrane</keyword>
<evidence type="ECO:0000256" key="1">
    <source>
        <dbReference type="SAM" id="Phobius"/>
    </source>
</evidence>
<evidence type="ECO:0000313" key="3">
    <source>
        <dbReference type="Proteomes" id="UP000438429"/>
    </source>
</evidence>
<evidence type="ECO:0000313" key="2">
    <source>
        <dbReference type="EMBL" id="KAF0041188.1"/>
    </source>
</evidence>
<accession>A0A6A4T9X2</accession>
<keyword evidence="1" id="KW-1133">Transmembrane helix</keyword>
<sequence length="191" mass="20969">MRPRRFVVMVKAARVTLDTSEPGGVSPQSAGGGDGEHTIARLCVLDRNTHDGDDPSLSSTFLMLNCFHPAPQGVNAVCSNIPFTVTSLAYDCGTAEASSTLTFIRCLSHFFPGRRFQFMQQNNSKTRLSRRRQNPKFIDVCIISGPFIYSGGLSPSVYVVIVFISDKYPLYFKTGPVFVLTCGATYRLCHG</sequence>
<proteinExistence type="predicted"/>
<name>A0A6A4T9X2_SCOMX</name>
<keyword evidence="1" id="KW-0812">Transmembrane</keyword>
<feature type="transmembrane region" description="Helical" evidence="1">
    <location>
        <begin position="137"/>
        <end position="164"/>
    </location>
</feature>
<dbReference type="AlphaFoldDB" id="A0A6A4T9X2"/>
<comment type="caution">
    <text evidence="2">The sequence shown here is derived from an EMBL/GenBank/DDBJ whole genome shotgun (WGS) entry which is preliminary data.</text>
</comment>
<dbReference type="EMBL" id="VEVO01000006">
    <property type="protein sequence ID" value="KAF0041188.1"/>
    <property type="molecule type" value="Genomic_DNA"/>
</dbReference>
<protein>
    <submittedName>
        <fullName evidence="2">Uncharacterized protein</fullName>
    </submittedName>
</protein>